<gene>
    <name evidence="3" type="ORF">KV395_02260</name>
</gene>
<name>A0ABY7XJB3_MICLT</name>
<keyword evidence="1" id="KW-1133">Transmembrane helix</keyword>
<organism evidence="3 4">
    <name type="scientific">Microbacterium luteolum</name>
    <name type="common">Aureobacterium luteolum</name>
    <dbReference type="NCBI Taxonomy" id="69367"/>
    <lineage>
        <taxon>Bacteria</taxon>
        <taxon>Bacillati</taxon>
        <taxon>Actinomycetota</taxon>
        <taxon>Actinomycetes</taxon>
        <taxon>Micrococcales</taxon>
        <taxon>Microbacteriaceae</taxon>
        <taxon>Microbacterium</taxon>
    </lineage>
</organism>
<evidence type="ECO:0000256" key="2">
    <source>
        <dbReference type="SAM" id="SignalP"/>
    </source>
</evidence>
<feature type="signal peptide" evidence="2">
    <location>
        <begin position="1"/>
        <end position="23"/>
    </location>
</feature>
<dbReference type="RefSeq" id="WP_344709530.1">
    <property type="nucleotide sequence ID" value="NZ_BAAAUN010000001.1"/>
</dbReference>
<feature type="chain" id="PRO_5046094367" evidence="2">
    <location>
        <begin position="24"/>
        <end position="250"/>
    </location>
</feature>
<reference evidence="3 4" key="1">
    <citation type="submission" date="2021-06" db="EMBL/GenBank/DDBJ databases">
        <title>Genome-based taxonomic framework of Microbacterium strains isolated from marine environment, the description of four new species and reclassification of four preexisting species.</title>
        <authorList>
            <person name="Lee S.D."/>
            <person name="Kim S.-M."/>
            <person name="Byeon Y.-S."/>
            <person name="Yang H.L."/>
            <person name="Kim I.S."/>
        </authorList>
    </citation>
    <scope>NUCLEOTIDE SEQUENCE [LARGE SCALE GENOMIC DNA]</scope>
    <source>
        <strain evidence="3 4">KACC 14465</strain>
    </source>
</reference>
<accession>A0ABY7XJB3</accession>
<sequence>MRVPGKLAVLAATVVVVCGFAQASPATASDAVDARAVAVQQPADSEATVTTQELGSRIDQLVSAYDQETKTFDPSKVSAEILASDEGRAFVAAVSLSESAETTSELEEAFVELRDQLLASGSPMTVEIDGSAAAMSFSLTPGATIAYPTGLVSGGDGTGGIQPLVTGGADPWPYIQLTNAEQQAMVTGASGALVAAICALLAPTTAGVGCGVGAAVIAMIVGIIVANGVCANNREMRIYPLAGPTGFSCQ</sequence>
<keyword evidence="4" id="KW-1185">Reference proteome</keyword>
<keyword evidence="1" id="KW-0472">Membrane</keyword>
<evidence type="ECO:0000313" key="3">
    <source>
        <dbReference type="EMBL" id="WDM42162.1"/>
    </source>
</evidence>
<protein>
    <submittedName>
        <fullName evidence="3">Uncharacterized protein</fullName>
    </submittedName>
</protein>
<evidence type="ECO:0000256" key="1">
    <source>
        <dbReference type="SAM" id="Phobius"/>
    </source>
</evidence>
<evidence type="ECO:0000313" key="4">
    <source>
        <dbReference type="Proteomes" id="UP001215097"/>
    </source>
</evidence>
<keyword evidence="2" id="KW-0732">Signal</keyword>
<proteinExistence type="predicted"/>
<dbReference type="EMBL" id="CP078075">
    <property type="protein sequence ID" value="WDM42162.1"/>
    <property type="molecule type" value="Genomic_DNA"/>
</dbReference>
<keyword evidence="1" id="KW-0812">Transmembrane</keyword>
<dbReference type="Proteomes" id="UP001215097">
    <property type="component" value="Chromosome"/>
</dbReference>
<feature type="transmembrane region" description="Helical" evidence="1">
    <location>
        <begin position="206"/>
        <end position="230"/>
    </location>
</feature>